<protein>
    <submittedName>
        <fullName evidence="3">Cytochrome P450</fullName>
    </submittedName>
</protein>
<gene>
    <name evidence="1" type="ORF">HPBE_LOCUS27120</name>
</gene>
<dbReference type="EMBL" id="UZAH01042080">
    <property type="protein sequence ID" value="VDP61144.1"/>
    <property type="molecule type" value="Genomic_DNA"/>
</dbReference>
<evidence type="ECO:0000313" key="1">
    <source>
        <dbReference type="EMBL" id="VDP61144.1"/>
    </source>
</evidence>
<evidence type="ECO:0000313" key="2">
    <source>
        <dbReference type="Proteomes" id="UP000050761"/>
    </source>
</evidence>
<accession>A0A3P8FSA8</accession>
<organism evidence="2 3">
    <name type="scientific">Heligmosomoides polygyrus</name>
    <name type="common">Parasitic roundworm</name>
    <dbReference type="NCBI Taxonomy" id="6339"/>
    <lineage>
        <taxon>Eukaryota</taxon>
        <taxon>Metazoa</taxon>
        <taxon>Ecdysozoa</taxon>
        <taxon>Nematoda</taxon>
        <taxon>Chromadorea</taxon>
        <taxon>Rhabditida</taxon>
        <taxon>Rhabditina</taxon>
        <taxon>Rhabditomorpha</taxon>
        <taxon>Strongyloidea</taxon>
        <taxon>Heligmosomidae</taxon>
        <taxon>Heligmosomoides</taxon>
    </lineage>
</organism>
<accession>A0A183GWQ2</accession>
<proteinExistence type="predicted"/>
<dbReference type="WBParaSite" id="HPBE_0002712201-mRNA-1">
    <property type="protein sequence ID" value="HPBE_0002712201-mRNA-1"/>
    <property type="gene ID" value="HPBE_0002712201"/>
</dbReference>
<evidence type="ECO:0000313" key="3">
    <source>
        <dbReference type="WBParaSite" id="HPBE_0002712201-mRNA-1"/>
    </source>
</evidence>
<name>A0A183GWQ2_HELPZ</name>
<sequence>MLYFGDASPTLRPVTDVADADVTTRDVQNFRFRVPNSGFRPFWTLPFRSVFRLFLGRKAETEMGTGQH</sequence>
<dbReference type="AlphaFoldDB" id="A0A183GWQ2"/>
<dbReference type="Proteomes" id="UP000050761">
    <property type="component" value="Unassembled WGS sequence"/>
</dbReference>
<reference evidence="3" key="2">
    <citation type="submission" date="2019-09" db="UniProtKB">
        <authorList>
            <consortium name="WormBaseParasite"/>
        </authorList>
    </citation>
    <scope>IDENTIFICATION</scope>
</reference>
<keyword evidence="2" id="KW-1185">Reference proteome</keyword>
<reference evidence="1 2" key="1">
    <citation type="submission" date="2018-11" db="EMBL/GenBank/DDBJ databases">
        <authorList>
            <consortium name="Pathogen Informatics"/>
        </authorList>
    </citation>
    <scope>NUCLEOTIDE SEQUENCE [LARGE SCALE GENOMIC DNA]</scope>
</reference>